<feature type="non-terminal residue" evidence="1">
    <location>
        <position position="50"/>
    </location>
</feature>
<reference evidence="1" key="1">
    <citation type="submission" date="2018-05" db="EMBL/GenBank/DDBJ databases">
        <authorList>
            <person name="Lanie J.A."/>
            <person name="Ng W.-L."/>
            <person name="Kazmierczak K.M."/>
            <person name="Andrzejewski T.M."/>
            <person name="Davidsen T.M."/>
            <person name="Wayne K.J."/>
            <person name="Tettelin H."/>
            <person name="Glass J.I."/>
            <person name="Rusch D."/>
            <person name="Podicherti R."/>
            <person name="Tsui H.-C.T."/>
            <person name="Winkler M.E."/>
        </authorList>
    </citation>
    <scope>NUCLEOTIDE SEQUENCE</scope>
</reference>
<organism evidence="1">
    <name type="scientific">marine metagenome</name>
    <dbReference type="NCBI Taxonomy" id="408172"/>
    <lineage>
        <taxon>unclassified sequences</taxon>
        <taxon>metagenomes</taxon>
        <taxon>ecological metagenomes</taxon>
    </lineage>
</organism>
<evidence type="ECO:0000313" key="1">
    <source>
        <dbReference type="EMBL" id="SVD10696.1"/>
    </source>
</evidence>
<accession>A0A382SLG1</accession>
<gene>
    <name evidence="1" type="ORF">METZ01_LOCUS363550</name>
</gene>
<protein>
    <submittedName>
        <fullName evidence="1">Uncharacterized protein</fullName>
    </submittedName>
</protein>
<proteinExistence type="predicted"/>
<name>A0A382SLG1_9ZZZZ</name>
<dbReference type="AlphaFoldDB" id="A0A382SLG1"/>
<sequence>MMNMPLKFKMITLCNLILEIFNILINKFRNISTGGTDKMIMMWTVHFIFI</sequence>
<dbReference type="EMBL" id="UINC01129948">
    <property type="protein sequence ID" value="SVD10696.1"/>
    <property type="molecule type" value="Genomic_DNA"/>
</dbReference>